<proteinExistence type="predicted"/>
<evidence type="ECO:0000313" key="1">
    <source>
        <dbReference type="EMBL" id="VTR96053.1"/>
    </source>
</evidence>
<evidence type="ECO:0000313" key="2">
    <source>
        <dbReference type="Proteomes" id="UP000464178"/>
    </source>
</evidence>
<organism evidence="1 2">
    <name type="scientific">Gemmata massiliana</name>
    <dbReference type="NCBI Taxonomy" id="1210884"/>
    <lineage>
        <taxon>Bacteria</taxon>
        <taxon>Pseudomonadati</taxon>
        <taxon>Planctomycetota</taxon>
        <taxon>Planctomycetia</taxon>
        <taxon>Gemmatales</taxon>
        <taxon>Gemmataceae</taxon>
        <taxon>Gemmata</taxon>
    </lineage>
</organism>
<dbReference type="EMBL" id="LR593886">
    <property type="protein sequence ID" value="VTR96053.1"/>
    <property type="molecule type" value="Genomic_DNA"/>
</dbReference>
<protein>
    <submittedName>
        <fullName evidence="1">Uncharacterized protein</fullName>
    </submittedName>
</protein>
<name>A0A6P2D4Q6_9BACT</name>
<dbReference type="AlphaFoldDB" id="A0A6P2D4Q6"/>
<dbReference type="KEGG" id="gms:SOIL9_16610"/>
<dbReference type="RefSeq" id="WP_162670393.1">
    <property type="nucleotide sequence ID" value="NZ_LR593886.1"/>
</dbReference>
<dbReference type="Proteomes" id="UP000464178">
    <property type="component" value="Chromosome"/>
</dbReference>
<gene>
    <name evidence="1" type="ORF">SOIL9_16610</name>
</gene>
<accession>A0A6P2D4Q6</accession>
<reference evidence="1 2" key="1">
    <citation type="submission" date="2019-05" db="EMBL/GenBank/DDBJ databases">
        <authorList>
            <consortium name="Science for Life Laboratories"/>
        </authorList>
    </citation>
    <scope>NUCLEOTIDE SEQUENCE [LARGE SCALE GENOMIC DNA]</scope>
    <source>
        <strain evidence="1">Soil9</strain>
    </source>
</reference>
<sequence length="455" mass="46621">MAWFDFYIQPGGDNSNAGTTTSNTAAVSTTNGAWDTTTNRFTAASGTPFSGAAVGDFAAIMLDGAAGFTSLNQITAVDPGGTYIDVTATGRVGIAPATGATGRTCKIGGAWADFGIGTSGANFGTSSTNAVPIRINIKAATYANTTSSRTFAHIGSASAPVWFRGYNTTPGDLENDYTNAPPLVTFTTGVLNTNGAYYRISNLSVLSTAATGAAWSWGGTQGIADRIRAENQNAASGANAFTSGGGGITMVVTNSWFKATTAANQVCTVTSTAAYSGCVFDGGTSAITSNAATVQLLNCVFINQTTRSLSLSTAALYCYGCSFVGPFSDSAIRWATTPGTMSYVLNCLFSGCARYDIEPVSGYTGVLAVANNASYAATLGHLPSTDFNDFHFVQEPADPFTNGATDPTIKKTALAYLAGIGNRFENVSWRSYRSVGAVEPQPSAGGSSGGYIIGA</sequence>
<keyword evidence="2" id="KW-1185">Reference proteome</keyword>